<protein>
    <submittedName>
        <fullName evidence="9">Oligopeptide transport system ATP-binding protein</fullName>
    </submittedName>
</protein>
<feature type="domain" description="ABC transporter" evidence="8">
    <location>
        <begin position="5"/>
        <end position="256"/>
    </location>
</feature>
<dbReference type="InterPro" id="IPR027417">
    <property type="entry name" value="P-loop_NTPase"/>
</dbReference>
<dbReference type="GO" id="GO:0005886">
    <property type="term" value="C:plasma membrane"/>
    <property type="evidence" value="ECO:0007669"/>
    <property type="project" value="UniProtKB-SubCell"/>
</dbReference>
<evidence type="ECO:0000256" key="5">
    <source>
        <dbReference type="ARBA" id="ARBA00022741"/>
    </source>
</evidence>
<evidence type="ECO:0000256" key="2">
    <source>
        <dbReference type="ARBA" id="ARBA00005417"/>
    </source>
</evidence>
<dbReference type="PANTHER" id="PTHR43297:SF2">
    <property type="entry name" value="DIPEPTIDE TRANSPORT ATP-BINDING PROTEIN DPPD"/>
    <property type="match status" value="1"/>
</dbReference>
<dbReference type="InterPro" id="IPR003439">
    <property type="entry name" value="ABC_transporter-like_ATP-bd"/>
</dbReference>
<keyword evidence="5" id="KW-0547">Nucleotide-binding</keyword>
<evidence type="ECO:0000313" key="9">
    <source>
        <dbReference type="EMBL" id="SEM99976.1"/>
    </source>
</evidence>
<dbReference type="RefSeq" id="WP_089966382.1">
    <property type="nucleotide sequence ID" value="NZ_FOCQ01000004.1"/>
</dbReference>
<evidence type="ECO:0000256" key="7">
    <source>
        <dbReference type="ARBA" id="ARBA00023136"/>
    </source>
</evidence>
<gene>
    <name evidence="9" type="ORF">SAMN05444955_104185</name>
</gene>
<evidence type="ECO:0000256" key="4">
    <source>
        <dbReference type="ARBA" id="ARBA00022475"/>
    </source>
</evidence>
<comment type="similarity">
    <text evidence="2">Belongs to the ABC transporter superfamily.</text>
</comment>
<dbReference type="GO" id="GO:0015833">
    <property type="term" value="P:peptide transport"/>
    <property type="evidence" value="ECO:0007669"/>
    <property type="project" value="InterPro"/>
</dbReference>
<dbReference type="InterPro" id="IPR050388">
    <property type="entry name" value="ABC_Ni/Peptide_Import"/>
</dbReference>
<dbReference type="STRING" id="1173111.SAMN05444955_104185"/>
<dbReference type="GO" id="GO:0016887">
    <property type="term" value="F:ATP hydrolysis activity"/>
    <property type="evidence" value="ECO:0007669"/>
    <property type="project" value="InterPro"/>
</dbReference>
<evidence type="ECO:0000313" key="10">
    <source>
        <dbReference type="Proteomes" id="UP000199695"/>
    </source>
</evidence>
<name>A0A1H8CY66_9BACL</name>
<dbReference type="InterPro" id="IPR003593">
    <property type="entry name" value="AAA+_ATPase"/>
</dbReference>
<dbReference type="Pfam" id="PF08352">
    <property type="entry name" value="oligo_HPY"/>
    <property type="match status" value="1"/>
</dbReference>
<evidence type="ECO:0000256" key="1">
    <source>
        <dbReference type="ARBA" id="ARBA00004202"/>
    </source>
</evidence>
<evidence type="ECO:0000256" key="6">
    <source>
        <dbReference type="ARBA" id="ARBA00022840"/>
    </source>
</evidence>
<dbReference type="SMART" id="SM00382">
    <property type="entry name" value="AAA"/>
    <property type="match status" value="1"/>
</dbReference>
<accession>A0A1H8CY66</accession>
<evidence type="ECO:0000256" key="3">
    <source>
        <dbReference type="ARBA" id="ARBA00022448"/>
    </source>
</evidence>
<dbReference type="InterPro" id="IPR017871">
    <property type="entry name" value="ABC_transporter-like_CS"/>
</dbReference>
<keyword evidence="7" id="KW-0472">Membrane</keyword>
<dbReference type="Pfam" id="PF00005">
    <property type="entry name" value="ABC_tran"/>
    <property type="match status" value="1"/>
</dbReference>
<dbReference type="EMBL" id="FOCQ01000004">
    <property type="protein sequence ID" value="SEM99976.1"/>
    <property type="molecule type" value="Genomic_DNA"/>
</dbReference>
<dbReference type="PROSITE" id="PS00211">
    <property type="entry name" value="ABC_TRANSPORTER_1"/>
    <property type="match status" value="1"/>
</dbReference>
<dbReference type="PANTHER" id="PTHR43297">
    <property type="entry name" value="OLIGOPEPTIDE TRANSPORT ATP-BINDING PROTEIN APPD"/>
    <property type="match status" value="1"/>
</dbReference>
<dbReference type="AlphaFoldDB" id="A0A1H8CY66"/>
<evidence type="ECO:0000259" key="8">
    <source>
        <dbReference type="PROSITE" id="PS50893"/>
    </source>
</evidence>
<organism evidence="9 10">
    <name type="scientific">Lihuaxuella thermophila</name>
    <dbReference type="NCBI Taxonomy" id="1173111"/>
    <lineage>
        <taxon>Bacteria</taxon>
        <taxon>Bacillati</taxon>
        <taxon>Bacillota</taxon>
        <taxon>Bacilli</taxon>
        <taxon>Bacillales</taxon>
        <taxon>Thermoactinomycetaceae</taxon>
        <taxon>Lihuaxuella</taxon>
    </lineage>
</organism>
<comment type="subcellular location">
    <subcellularLocation>
        <location evidence="1">Cell membrane</location>
        <topology evidence="1">Peripheral membrane protein</topology>
    </subcellularLocation>
</comment>
<keyword evidence="6 9" id="KW-0067">ATP-binding</keyword>
<dbReference type="SUPFAM" id="SSF52540">
    <property type="entry name" value="P-loop containing nucleoside triphosphate hydrolases"/>
    <property type="match status" value="1"/>
</dbReference>
<sequence length="342" mass="37445">MESLLKVSGLQVSFEMAAGEVQAVRGVSFHLNKGETLAIVGESGSGKSVTALSLVRLIPSPPGKVKSGEIIYQGKDLLKLPERELFKIRGSEIGMIFQDPISSLNPTMTVGKQIIEGIRWHQKIGVTAAKEKAVQMLTLVGIPNPEKRIAQYPHEFSGGMRQRVMIAMALACSPKMLIADEPTTALDVTIQAQIMRLMKELQKKTGTAILLITHDLGVVAETADRVAVMYGGSLVETGLVSEIFYQARHPYTWGLLASMPRMDWSKQRELQPIPGSPPDLFDPPPGCPFADRCPYAMNACHEEMPPETDVSPTHRVACWLEHPEAPSVDREKAGYKTVHVPS</sequence>
<dbReference type="FunFam" id="3.40.50.300:FF:000016">
    <property type="entry name" value="Oligopeptide ABC transporter ATP-binding component"/>
    <property type="match status" value="1"/>
</dbReference>
<proteinExistence type="inferred from homology"/>
<dbReference type="GO" id="GO:0005524">
    <property type="term" value="F:ATP binding"/>
    <property type="evidence" value="ECO:0007669"/>
    <property type="project" value="UniProtKB-KW"/>
</dbReference>
<keyword evidence="3" id="KW-0813">Transport</keyword>
<dbReference type="Proteomes" id="UP000199695">
    <property type="component" value="Unassembled WGS sequence"/>
</dbReference>
<dbReference type="Gene3D" id="3.40.50.300">
    <property type="entry name" value="P-loop containing nucleotide triphosphate hydrolases"/>
    <property type="match status" value="1"/>
</dbReference>
<dbReference type="PROSITE" id="PS50893">
    <property type="entry name" value="ABC_TRANSPORTER_2"/>
    <property type="match status" value="1"/>
</dbReference>
<keyword evidence="10" id="KW-1185">Reference proteome</keyword>
<dbReference type="NCBIfam" id="TIGR01727">
    <property type="entry name" value="oligo_HPY"/>
    <property type="match status" value="1"/>
</dbReference>
<dbReference type="OrthoDB" id="9802264at2"/>
<dbReference type="InterPro" id="IPR013563">
    <property type="entry name" value="Oligopep_ABC_C"/>
</dbReference>
<keyword evidence="4" id="KW-1003">Cell membrane</keyword>
<dbReference type="CDD" id="cd03257">
    <property type="entry name" value="ABC_NikE_OppD_transporters"/>
    <property type="match status" value="1"/>
</dbReference>
<reference evidence="9 10" key="1">
    <citation type="submission" date="2016-10" db="EMBL/GenBank/DDBJ databases">
        <authorList>
            <person name="de Groot N.N."/>
        </authorList>
    </citation>
    <scope>NUCLEOTIDE SEQUENCE [LARGE SCALE GENOMIC DNA]</scope>
    <source>
        <strain evidence="9 10">DSM 46701</strain>
    </source>
</reference>